<dbReference type="EMBL" id="FZLN01000001">
    <property type="protein sequence ID" value="SNQ28739.1"/>
    <property type="molecule type" value="Genomic_DNA"/>
</dbReference>
<proteinExistence type="inferred from homology"/>
<dbReference type="Pfam" id="PF07681">
    <property type="entry name" value="DoxX"/>
    <property type="match status" value="1"/>
</dbReference>
<dbReference type="PANTHER" id="PTHR33452">
    <property type="entry name" value="OXIDOREDUCTASE CATD-RELATED"/>
    <property type="match status" value="1"/>
</dbReference>
<evidence type="ECO:0000313" key="8">
    <source>
        <dbReference type="EMBL" id="SNQ28739.1"/>
    </source>
</evidence>
<dbReference type="InterPro" id="IPR051907">
    <property type="entry name" value="DoxX-like_oxidoreductase"/>
</dbReference>
<dbReference type="Proteomes" id="UP000243463">
    <property type="component" value="Unassembled WGS sequence"/>
</dbReference>
<dbReference type="OrthoDB" id="9792760at2"/>
<feature type="transmembrane region" description="Helical" evidence="7">
    <location>
        <begin position="20"/>
        <end position="39"/>
    </location>
</feature>
<comment type="subcellular location">
    <subcellularLocation>
        <location evidence="1">Cell membrane</location>
        <topology evidence="1">Multi-pass membrane protein</topology>
    </subcellularLocation>
</comment>
<feature type="transmembrane region" description="Helical" evidence="7">
    <location>
        <begin position="115"/>
        <end position="134"/>
    </location>
</feature>
<evidence type="ECO:0000256" key="2">
    <source>
        <dbReference type="ARBA" id="ARBA00006679"/>
    </source>
</evidence>
<feature type="transmembrane region" description="Helical" evidence="7">
    <location>
        <begin position="59"/>
        <end position="78"/>
    </location>
</feature>
<evidence type="ECO:0000256" key="7">
    <source>
        <dbReference type="SAM" id="Phobius"/>
    </source>
</evidence>
<accession>A0A217EDZ8</accession>
<dbReference type="InterPro" id="IPR032808">
    <property type="entry name" value="DoxX"/>
</dbReference>
<comment type="similarity">
    <text evidence="2">Belongs to the DoxX family.</text>
</comment>
<feature type="transmembrane region" description="Helical" evidence="7">
    <location>
        <begin position="85"/>
        <end position="103"/>
    </location>
</feature>
<sequence>MFNPNLMIKNIVTQSSVHAFILLLGRALLAYLFIIAGWGKIASYTATVGYMESKGVPGVLLPLTILAEFGGGLALLFGFQTRLTALVLAVLSVITAMIFHTGTDKAQVINFMKNISIAGGFLILMLHGAGRLSIDALIEKESS</sequence>
<gene>
    <name evidence="8" type="ORF">SAMN05444584_0664</name>
</gene>
<evidence type="ECO:0000256" key="5">
    <source>
        <dbReference type="ARBA" id="ARBA00022989"/>
    </source>
</evidence>
<protein>
    <submittedName>
        <fullName evidence="8">Putative oxidoreductase</fullName>
    </submittedName>
</protein>
<dbReference type="RefSeq" id="WP_088822766.1">
    <property type="nucleotide sequence ID" value="NZ_FZLN01000001.1"/>
</dbReference>
<dbReference type="AlphaFoldDB" id="A0A217EDZ8"/>
<dbReference type="GO" id="GO:0005886">
    <property type="term" value="C:plasma membrane"/>
    <property type="evidence" value="ECO:0007669"/>
    <property type="project" value="UniProtKB-SubCell"/>
</dbReference>
<name>A0A217EDZ8_9GAMM</name>
<evidence type="ECO:0000256" key="1">
    <source>
        <dbReference type="ARBA" id="ARBA00004651"/>
    </source>
</evidence>
<organism evidence="8 9">
    <name type="scientific">Acinetobacter apis</name>
    <dbReference type="NCBI Taxonomy" id="1229165"/>
    <lineage>
        <taxon>Bacteria</taxon>
        <taxon>Pseudomonadati</taxon>
        <taxon>Pseudomonadota</taxon>
        <taxon>Gammaproteobacteria</taxon>
        <taxon>Moraxellales</taxon>
        <taxon>Moraxellaceae</taxon>
        <taxon>Acinetobacter</taxon>
    </lineage>
</organism>
<keyword evidence="5 7" id="KW-1133">Transmembrane helix</keyword>
<evidence type="ECO:0000313" key="9">
    <source>
        <dbReference type="Proteomes" id="UP000243463"/>
    </source>
</evidence>
<keyword evidence="4 7" id="KW-0812">Transmembrane</keyword>
<evidence type="ECO:0000256" key="4">
    <source>
        <dbReference type="ARBA" id="ARBA00022692"/>
    </source>
</evidence>
<evidence type="ECO:0000256" key="3">
    <source>
        <dbReference type="ARBA" id="ARBA00022475"/>
    </source>
</evidence>
<keyword evidence="3" id="KW-1003">Cell membrane</keyword>
<dbReference type="PANTHER" id="PTHR33452:SF1">
    <property type="entry name" value="INNER MEMBRANE PROTEIN YPHA-RELATED"/>
    <property type="match status" value="1"/>
</dbReference>
<evidence type="ECO:0000256" key="6">
    <source>
        <dbReference type="ARBA" id="ARBA00023136"/>
    </source>
</evidence>
<keyword evidence="9" id="KW-1185">Reference proteome</keyword>
<keyword evidence="6 7" id="KW-0472">Membrane</keyword>
<reference evidence="9" key="1">
    <citation type="submission" date="2017-06" db="EMBL/GenBank/DDBJ databases">
        <authorList>
            <person name="Varghese N."/>
            <person name="Submissions S."/>
        </authorList>
    </citation>
    <scope>NUCLEOTIDE SEQUENCE [LARGE SCALE GENOMIC DNA]</scope>
    <source>
        <strain evidence="9">ANC 5114</strain>
    </source>
</reference>